<evidence type="ECO:0000313" key="1">
    <source>
        <dbReference type="EMBL" id="MBD0420085.1"/>
    </source>
</evidence>
<comment type="caution">
    <text evidence="1">The sequence shown here is derived from an EMBL/GenBank/DDBJ whole genome shotgun (WGS) entry which is preliminary data.</text>
</comment>
<reference evidence="1" key="1">
    <citation type="submission" date="2020-09" db="EMBL/GenBank/DDBJ databases">
        <title>Streptomyces grisecoloratus sp. nov., isolated from cotton soil.</title>
        <authorList>
            <person name="Xing L."/>
        </authorList>
    </citation>
    <scope>NUCLEOTIDE SEQUENCE</scope>
    <source>
        <strain evidence="1">TRM S81-3</strain>
    </source>
</reference>
<dbReference type="EMBL" id="JACVQF010000186">
    <property type="protein sequence ID" value="MBD0420085.1"/>
    <property type="molecule type" value="Genomic_DNA"/>
</dbReference>
<accession>A0A926QQY4</accession>
<organism evidence="1 2">
    <name type="scientific">Streptomyces griseicoloratus</name>
    <dbReference type="NCBI Taxonomy" id="2752516"/>
    <lineage>
        <taxon>Bacteria</taxon>
        <taxon>Bacillati</taxon>
        <taxon>Actinomycetota</taxon>
        <taxon>Actinomycetes</taxon>
        <taxon>Kitasatosporales</taxon>
        <taxon>Streptomycetaceae</taxon>
        <taxon>Streptomyces</taxon>
    </lineage>
</organism>
<dbReference type="Proteomes" id="UP000621210">
    <property type="component" value="Unassembled WGS sequence"/>
</dbReference>
<proteinExistence type="predicted"/>
<keyword evidence="2" id="KW-1185">Reference proteome</keyword>
<gene>
    <name evidence="1" type="ORF">H0H10_13045</name>
</gene>
<dbReference type="AlphaFoldDB" id="A0A926QQY4"/>
<name>A0A926QQY4_9ACTN</name>
<reference evidence="1" key="2">
    <citation type="submission" date="2020-09" db="EMBL/GenBank/DDBJ databases">
        <authorList>
            <person name="Luo X."/>
        </authorList>
    </citation>
    <scope>NUCLEOTIDE SEQUENCE</scope>
    <source>
        <strain evidence="1">TRM S81-3</strain>
    </source>
</reference>
<evidence type="ECO:0000313" key="2">
    <source>
        <dbReference type="Proteomes" id="UP000621210"/>
    </source>
</evidence>
<protein>
    <submittedName>
        <fullName evidence="1">Uncharacterized protein</fullName>
    </submittedName>
</protein>
<sequence length="62" mass="6438">MVTAHTLIRDLLLQADRLGPHAACDTGLRTLLPGESVRLGIRGAAETGATAVRAALFCVEPA</sequence>